<accession>A0AAN9I5S3</accession>
<gene>
    <name evidence="2" type="ORF">RIF29_21238</name>
</gene>
<name>A0AAN9I5S3_CROPI</name>
<evidence type="ECO:0000313" key="3">
    <source>
        <dbReference type="Proteomes" id="UP001372338"/>
    </source>
</evidence>
<reference evidence="2 3" key="1">
    <citation type="submission" date="2024-01" db="EMBL/GenBank/DDBJ databases">
        <title>The genomes of 5 underutilized Papilionoideae crops provide insights into root nodulation and disease resistanc.</title>
        <authorList>
            <person name="Yuan L."/>
        </authorList>
    </citation>
    <scope>NUCLEOTIDE SEQUENCE [LARGE SCALE GENOMIC DNA]</scope>
    <source>
        <strain evidence="2">ZHUSHIDOU_FW_LH</strain>
        <tissue evidence="2">Leaf</tissue>
    </source>
</reference>
<sequence>MAKKRGRPSKHSPSTLSSSTPKHVSTPKQDANSIDFSLIHDRILNFDGLDGLNSNQANNILQNIDAIKEKVVKRMTVDPSDAEVVRENQLNLKEQSNSVGVPEEAAKKPSIWESFDITKLRNAGGKLEFHQPSVKEGTSIDVQILQKAEVGKGIPASSE</sequence>
<organism evidence="2 3">
    <name type="scientific">Crotalaria pallida</name>
    <name type="common">Smooth rattlebox</name>
    <name type="synonym">Crotalaria striata</name>
    <dbReference type="NCBI Taxonomy" id="3830"/>
    <lineage>
        <taxon>Eukaryota</taxon>
        <taxon>Viridiplantae</taxon>
        <taxon>Streptophyta</taxon>
        <taxon>Embryophyta</taxon>
        <taxon>Tracheophyta</taxon>
        <taxon>Spermatophyta</taxon>
        <taxon>Magnoliopsida</taxon>
        <taxon>eudicotyledons</taxon>
        <taxon>Gunneridae</taxon>
        <taxon>Pentapetalae</taxon>
        <taxon>rosids</taxon>
        <taxon>fabids</taxon>
        <taxon>Fabales</taxon>
        <taxon>Fabaceae</taxon>
        <taxon>Papilionoideae</taxon>
        <taxon>50 kb inversion clade</taxon>
        <taxon>genistoids sensu lato</taxon>
        <taxon>core genistoids</taxon>
        <taxon>Crotalarieae</taxon>
        <taxon>Crotalaria</taxon>
    </lineage>
</organism>
<feature type="compositionally biased region" description="Low complexity" evidence="1">
    <location>
        <begin position="11"/>
        <end position="23"/>
    </location>
</feature>
<keyword evidence="3" id="KW-1185">Reference proteome</keyword>
<comment type="caution">
    <text evidence="2">The sequence shown here is derived from an EMBL/GenBank/DDBJ whole genome shotgun (WGS) entry which is preliminary data.</text>
</comment>
<dbReference type="Proteomes" id="UP001372338">
    <property type="component" value="Unassembled WGS sequence"/>
</dbReference>
<dbReference type="EMBL" id="JAYWIO010000004">
    <property type="protein sequence ID" value="KAK7268538.1"/>
    <property type="molecule type" value="Genomic_DNA"/>
</dbReference>
<evidence type="ECO:0000256" key="1">
    <source>
        <dbReference type="SAM" id="MobiDB-lite"/>
    </source>
</evidence>
<proteinExistence type="predicted"/>
<protein>
    <submittedName>
        <fullName evidence="2">Uncharacterized protein</fullName>
    </submittedName>
</protein>
<dbReference type="AlphaFoldDB" id="A0AAN9I5S3"/>
<evidence type="ECO:0000313" key="2">
    <source>
        <dbReference type="EMBL" id="KAK7268538.1"/>
    </source>
</evidence>
<feature type="compositionally biased region" description="Basic residues" evidence="1">
    <location>
        <begin position="1"/>
        <end position="10"/>
    </location>
</feature>
<feature type="region of interest" description="Disordered" evidence="1">
    <location>
        <begin position="1"/>
        <end position="29"/>
    </location>
</feature>